<dbReference type="Proteomes" id="UP000056450">
    <property type="component" value="Unassembled WGS sequence"/>
</dbReference>
<name>A0AAP1C1Z7_9BURK</name>
<reference evidence="6 7" key="1">
    <citation type="submission" date="2015-11" db="EMBL/GenBank/DDBJ databases">
        <title>Expanding the genomic diversity of Burkholderia species for the development of highly accurate diagnostics.</title>
        <authorList>
            <person name="Sahl J."/>
            <person name="Keim P."/>
            <person name="Wagner D."/>
        </authorList>
    </citation>
    <scope>NUCLEOTIDE SEQUENCE [LARGE SCALE GENOMIC DNA]</scope>
    <source>
        <strain evidence="6 7">RF32-BP12</strain>
    </source>
</reference>
<dbReference type="GO" id="GO:0000976">
    <property type="term" value="F:transcription cis-regulatory region binding"/>
    <property type="evidence" value="ECO:0007669"/>
    <property type="project" value="TreeGrafter"/>
</dbReference>
<dbReference type="PANTHER" id="PTHR30126:SF2">
    <property type="entry name" value="HTH-TYPE TRANSCRIPTIONAL REGULATOR YJIE"/>
    <property type="match status" value="1"/>
</dbReference>
<dbReference type="EMBL" id="LOTQ01000030">
    <property type="protein sequence ID" value="KVA04398.1"/>
    <property type="molecule type" value="Genomic_DNA"/>
</dbReference>
<keyword evidence="3" id="KW-0238">DNA-binding</keyword>
<evidence type="ECO:0000256" key="4">
    <source>
        <dbReference type="ARBA" id="ARBA00023163"/>
    </source>
</evidence>
<dbReference type="InterPro" id="IPR000847">
    <property type="entry name" value="LysR_HTH_N"/>
</dbReference>
<dbReference type="SUPFAM" id="SSF53850">
    <property type="entry name" value="Periplasmic binding protein-like II"/>
    <property type="match status" value="1"/>
</dbReference>
<dbReference type="InterPro" id="IPR005119">
    <property type="entry name" value="LysR_subst-bd"/>
</dbReference>
<evidence type="ECO:0000313" key="6">
    <source>
        <dbReference type="EMBL" id="KVA04398.1"/>
    </source>
</evidence>
<comment type="similarity">
    <text evidence="1">Belongs to the LysR transcriptional regulatory family.</text>
</comment>
<dbReference type="AlphaFoldDB" id="A0AAP1C1Z7"/>
<keyword evidence="4" id="KW-0804">Transcription</keyword>
<dbReference type="Gene3D" id="1.10.10.10">
    <property type="entry name" value="Winged helix-like DNA-binding domain superfamily/Winged helix DNA-binding domain"/>
    <property type="match status" value="1"/>
</dbReference>
<dbReference type="InterPro" id="IPR036390">
    <property type="entry name" value="WH_DNA-bd_sf"/>
</dbReference>
<dbReference type="Pfam" id="PF03466">
    <property type="entry name" value="LysR_substrate"/>
    <property type="match status" value="1"/>
</dbReference>
<dbReference type="Pfam" id="PF00126">
    <property type="entry name" value="HTH_1"/>
    <property type="match status" value="1"/>
</dbReference>
<gene>
    <name evidence="6" type="ORF">WI41_20015</name>
</gene>
<evidence type="ECO:0000256" key="3">
    <source>
        <dbReference type="ARBA" id="ARBA00023125"/>
    </source>
</evidence>
<evidence type="ECO:0000313" key="7">
    <source>
        <dbReference type="Proteomes" id="UP000056450"/>
    </source>
</evidence>
<dbReference type="SUPFAM" id="SSF46785">
    <property type="entry name" value="Winged helix' DNA-binding domain"/>
    <property type="match status" value="1"/>
</dbReference>
<keyword evidence="2" id="KW-0805">Transcription regulation</keyword>
<dbReference type="PROSITE" id="PS50931">
    <property type="entry name" value="HTH_LYSR"/>
    <property type="match status" value="1"/>
</dbReference>
<protein>
    <submittedName>
        <fullName evidence="6">LysR family transcriptional regulator</fullName>
    </submittedName>
</protein>
<evidence type="ECO:0000256" key="2">
    <source>
        <dbReference type="ARBA" id="ARBA00023015"/>
    </source>
</evidence>
<evidence type="ECO:0000259" key="5">
    <source>
        <dbReference type="PROSITE" id="PS50931"/>
    </source>
</evidence>
<comment type="caution">
    <text evidence="6">The sequence shown here is derived from an EMBL/GenBank/DDBJ whole genome shotgun (WGS) entry which is preliminary data.</text>
</comment>
<sequence length="338" mass="36879">MEAKWLEDFLSLADTKSFSRAARHRHLTQSAFSRRIAALETWMDAKLVDRSINPIALTPAGQMFRGLAADILRSMYAARNLVNGYDQFAASDQVVRFAVAHTLVFTLFPVWLKQLNGEVGHVSARVNAVNVPEGVQQLVEGECDLLLGYHHPQLPIVLDPNHFPFVTLGVERILPVSTPDARGKPVFELPGTADAPLPLLAYSSGAFLGNVVEMLLLNASESYALHRCFETHMSEALKGMVVAGHGIGWLPESCVAKELAEGSLVHAGSSDWITELEIRLYRSARKRGLAAEQLWSYIMSRPRTAADGRIADSSITPIASITSLTAGARIARRGAGSR</sequence>
<dbReference type="RefSeq" id="WP_059546652.1">
    <property type="nucleotide sequence ID" value="NZ_LOTQ01000030.1"/>
</dbReference>
<dbReference type="Gene3D" id="3.40.190.10">
    <property type="entry name" value="Periplasmic binding protein-like II"/>
    <property type="match status" value="2"/>
</dbReference>
<dbReference type="CDD" id="cd05466">
    <property type="entry name" value="PBP2_LTTR_substrate"/>
    <property type="match status" value="1"/>
</dbReference>
<dbReference type="PANTHER" id="PTHR30126">
    <property type="entry name" value="HTH-TYPE TRANSCRIPTIONAL REGULATOR"/>
    <property type="match status" value="1"/>
</dbReference>
<organism evidence="6 7">
    <name type="scientific">Burkholderia latens</name>
    <dbReference type="NCBI Taxonomy" id="488446"/>
    <lineage>
        <taxon>Bacteria</taxon>
        <taxon>Pseudomonadati</taxon>
        <taxon>Pseudomonadota</taxon>
        <taxon>Betaproteobacteria</taxon>
        <taxon>Burkholderiales</taxon>
        <taxon>Burkholderiaceae</taxon>
        <taxon>Burkholderia</taxon>
        <taxon>Burkholderia cepacia complex</taxon>
    </lineage>
</organism>
<proteinExistence type="inferred from homology"/>
<accession>A0AAP1C1Z7</accession>
<feature type="domain" description="HTH lysR-type" evidence="5">
    <location>
        <begin position="1"/>
        <end position="58"/>
    </location>
</feature>
<dbReference type="GO" id="GO:0003700">
    <property type="term" value="F:DNA-binding transcription factor activity"/>
    <property type="evidence" value="ECO:0007669"/>
    <property type="project" value="InterPro"/>
</dbReference>
<dbReference type="InterPro" id="IPR036388">
    <property type="entry name" value="WH-like_DNA-bd_sf"/>
</dbReference>
<evidence type="ECO:0000256" key="1">
    <source>
        <dbReference type="ARBA" id="ARBA00009437"/>
    </source>
</evidence>